<sequence>MSTTKNAIVRDATERYLKERRESGESRGAFETEIKRLGGTPRVQTEVRRGSAPAEVAAILGISETEETVIRARHMYNDDQLVQLADSYVPLDVAEAAGIENPDPGRGGIISRMAEAGFAQTEVIEEVVQYPATQVEADAFGVEVGSLLMQITHIGHTADGRAVEVTVHRPGPGWVLRFSTPLS</sequence>
<reference evidence="3" key="1">
    <citation type="journal article" date="2019" name="Int. J. Syst. Evol. Microbiol.">
        <title>The Global Catalogue of Microorganisms (GCM) 10K type strain sequencing project: providing services to taxonomists for standard genome sequencing and annotation.</title>
        <authorList>
            <consortium name="The Broad Institute Genomics Platform"/>
            <consortium name="The Broad Institute Genome Sequencing Center for Infectious Disease"/>
            <person name="Wu L."/>
            <person name="Ma J."/>
        </authorList>
    </citation>
    <scope>NUCLEOTIDE SEQUENCE [LARGE SCALE GENOMIC DNA]</scope>
    <source>
        <strain evidence="3">CCM 8479</strain>
    </source>
</reference>
<protein>
    <submittedName>
        <fullName evidence="2">UTRA domain-containing protein</fullName>
    </submittedName>
</protein>
<keyword evidence="3" id="KW-1185">Reference proteome</keyword>
<organism evidence="2 3">
    <name type="scientific">Streptomyces fimbriatus</name>
    <dbReference type="NCBI Taxonomy" id="68197"/>
    <lineage>
        <taxon>Bacteria</taxon>
        <taxon>Bacillati</taxon>
        <taxon>Actinomycetota</taxon>
        <taxon>Actinomycetes</taxon>
        <taxon>Kitasatosporales</taxon>
        <taxon>Streptomycetaceae</taxon>
        <taxon>Streptomyces</taxon>
    </lineage>
</organism>
<dbReference type="Pfam" id="PF07702">
    <property type="entry name" value="UTRA"/>
    <property type="match status" value="1"/>
</dbReference>
<dbReference type="InterPro" id="IPR011663">
    <property type="entry name" value="UTRA"/>
</dbReference>
<proteinExistence type="predicted"/>
<dbReference type="Gene3D" id="3.40.1410.10">
    <property type="entry name" value="Chorismate lyase-like"/>
    <property type="match status" value="1"/>
</dbReference>
<evidence type="ECO:0000313" key="2">
    <source>
        <dbReference type="EMBL" id="MFC5230037.1"/>
    </source>
</evidence>
<dbReference type="InterPro" id="IPR028978">
    <property type="entry name" value="Chorismate_lyase_/UTRA_dom_sf"/>
</dbReference>
<dbReference type="EMBL" id="JBHSKL010000072">
    <property type="protein sequence ID" value="MFC5230037.1"/>
    <property type="molecule type" value="Genomic_DNA"/>
</dbReference>
<comment type="caution">
    <text evidence="2">The sequence shown here is derived from an EMBL/GenBank/DDBJ whole genome shotgun (WGS) entry which is preliminary data.</text>
</comment>
<feature type="domain" description="UbiC transcription regulator-associated" evidence="1">
    <location>
        <begin position="36"/>
        <end position="177"/>
    </location>
</feature>
<gene>
    <name evidence="2" type="ORF">ACFPN6_37135</name>
</gene>
<dbReference type="PANTHER" id="PTHR44846">
    <property type="entry name" value="MANNOSYL-D-GLYCERATE TRANSPORT/METABOLISM SYSTEM REPRESSOR MNGR-RELATED"/>
    <property type="match status" value="1"/>
</dbReference>
<dbReference type="SUPFAM" id="SSF64288">
    <property type="entry name" value="Chorismate lyase-like"/>
    <property type="match status" value="1"/>
</dbReference>
<dbReference type="Proteomes" id="UP001596156">
    <property type="component" value="Unassembled WGS sequence"/>
</dbReference>
<dbReference type="PANTHER" id="PTHR44846:SF17">
    <property type="entry name" value="GNTR-FAMILY TRANSCRIPTIONAL REGULATOR"/>
    <property type="match status" value="1"/>
</dbReference>
<evidence type="ECO:0000259" key="1">
    <source>
        <dbReference type="SMART" id="SM00866"/>
    </source>
</evidence>
<accession>A0ABW0DKQ2</accession>
<dbReference type="RefSeq" id="WP_344646167.1">
    <property type="nucleotide sequence ID" value="NZ_BAAASS010000031.1"/>
</dbReference>
<dbReference type="SMART" id="SM00866">
    <property type="entry name" value="UTRA"/>
    <property type="match status" value="1"/>
</dbReference>
<evidence type="ECO:0000313" key="3">
    <source>
        <dbReference type="Proteomes" id="UP001596156"/>
    </source>
</evidence>
<name>A0ABW0DKQ2_STRFI</name>
<dbReference type="InterPro" id="IPR050679">
    <property type="entry name" value="Bact_HTH_transcr_reg"/>
</dbReference>